<dbReference type="Gene3D" id="3.20.20.70">
    <property type="entry name" value="Aldolase class I"/>
    <property type="match status" value="1"/>
</dbReference>
<dbReference type="GO" id="GO:0046872">
    <property type="term" value="F:metal ion binding"/>
    <property type="evidence" value="ECO:0007669"/>
    <property type="project" value="UniProtKB-KW"/>
</dbReference>
<proteinExistence type="predicted"/>
<dbReference type="Pfam" id="PF04055">
    <property type="entry name" value="Radical_SAM"/>
    <property type="match status" value="1"/>
</dbReference>
<evidence type="ECO:0000256" key="1">
    <source>
        <dbReference type="ARBA" id="ARBA00022691"/>
    </source>
</evidence>
<evidence type="ECO:0000313" key="7">
    <source>
        <dbReference type="Proteomes" id="UP000186851"/>
    </source>
</evidence>
<sequence length="326" mass="37771">MSKIKKLFTLTNMAFRVIQIKFLNKQLPLFASVDITNNCNLRCRHCYWWLNHTDNIELTPDEWRLIIRREIIKKGISAISLTGGEPLLRPDVIEAINDEMKWRNVSIVSNGTLPLINFGVGYFISIDGTERIHDSIRGAGSYRKIKKNIISHPEIKVVINMTINRLNYKSVEKVCEEFYPYAQAITFQFHTPFTYTDELWLEYGKERNETVNQLISLKLKFPDFIANTTKQLNLFKHNKWTPYCPTWLFVNIDSHGAEKQSCVISNTDEKGVKPLCDRCGIGCYTGAAAGLFLNDSEWFRMFNIAKRVRPIMNNKILENATHNLLL</sequence>
<reference evidence="6" key="1">
    <citation type="journal article" date="2017" name="Nature">
        <title>Asgard archaea illuminate the origin of eukaryotic cellular complexity.</title>
        <authorList>
            <person name="Zaremba-Niedzwiedzka K."/>
            <person name="Caceres E.F."/>
            <person name="Saw J.H."/>
            <person name="Backstrom D."/>
            <person name="Juzokaite L."/>
            <person name="Vancaester E."/>
            <person name="Seitz K.W."/>
            <person name="Anantharaman K."/>
            <person name="Starnawski P."/>
            <person name="Kjeldsen K.U."/>
            <person name="Scott M.B."/>
            <person name="Nunoura T."/>
            <person name="Banfield J.F."/>
            <person name="Schramm A."/>
            <person name="Baker B.J."/>
            <person name="Spang A."/>
            <person name="Ettema T.J.G."/>
        </authorList>
    </citation>
    <scope>NUCLEOTIDE SEQUENCE</scope>
    <source>
        <strain evidence="6">LCB_4</strain>
    </source>
</reference>
<accession>A0AAF0D405</accession>
<protein>
    <submittedName>
        <fullName evidence="6">Radical SAM protein</fullName>
    </submittedName>
</protein>
<dbReference type="AlphaFoldDB" id="A0AAF0D405"/>
<dbReference type="PANTHER" id="PTHR11228">
    <property type="entry name" value="RADICAL SAM DOMAIN PROTEIN"/>
    <property type="match status" value="1"/>
</dbReference>
<feature type="domain" description="Radical SAM core" evidence="5">
    <location>
        <begin position="25"/>
        <end position="222"/>
    </location>
</feature>
<name>A0AAF0D405_ODILC</name>
<gene>
    <name evidence="6" type="ORF">OdinLCB4_003520</name>
</gene>
<keyword evidence="2" id="KW-0479">Metal-binding</keyword>
<keyword evidence="4" id="KW-0411">Iron-sulfur</keyword>
<dbReference type="SFLD" id="SFLDG01067">
    <property type="entry name" value="SPASM/twitch_domain_containing"/>
    <property type="match status" value="1"/>
</dbReference>
<dbReference type="PROSITE" id="PS51918">
    <property type="entry name" value="RADICAL_SAM"/>
    <property type="match status" value="1"/>
</dbReference>
<dbReference type="InterPro" id="IPR050377">
    <property type="entry name" value="Radical_SAM_PqqE_MftC-like"/>
</dbReference>
<dbReference type="Proteomes" id="UP000186851">
    <property type="component" value="Chromosome"/>
</dbReference>
<dbReference type="SUPFAM" id="SSF102114">
    <property type="entry name" value="Radical SAM enzymes"/>
    <property type="match status" value="1"/>
</dbReference>
<dbReference type="GO" id="GO:0006783">
    <property type="term" value="P:heme biosynthetic process"/>
    <property type="evidence" value="ECO:0007669"/>
    <property type="project" value="TreeGrafter"/>
</dbReference>
<evidence type="ECO:0000256" key="2">
    <source>
        <dbReference type="ARBA" id="ARBA00022723"/>
    </source>
</evidence>
<dbReference type="PANTHER" id="PTHR11228:SF7">
    <property type="entry name" value="PQQA PEPTIDE CYCLASE"/>
    <property type="match status" value="1"/>
</dbReference>
<keyword evidence="1" id="KW-0949">S-adenosyl-L-methionine</keyword>
<dbReference type="EMBL" id="CP091871">
    <property type="protein sequence ID" value="WEU40985.1"/>
    <property type="molecule type" value="Genomic_DNA"/>
</dbReference>
<evidence type="ECO:0000313" key="6">
    <source>
        <dbReference type="EMBL" id="WEU40985.1"/>
    </source>
</evidence>
<dbReference type="InterPro" id="IPR007197">
    <property type="entry name" value="rSAM"/>
</dbReference>
<dbReference type="SFLD" id="SFLDS00029">
    <property type="entry name" value="Radical_SAM"/>
    <property type="match status" value="1"/>
</dbReference>
<dbReference type="InterPro" id="IPR013785">
    <property type="entry name" value="Aldolase_TIM"/>
</dbReference>
<dbReference type="KEGG" id="oyw:OdinLCB4_003520"/>
<evidence type="ECO:0000259" key="5">
    <source>
        <dbReference type="PROSITE" id="PS51918"/>
    </source>
</evidence>
<dbReference type="CDD" id="cd01335">
    <property type="entry name" value="Radical_SAM"/>
    <property type="match status" value="1"/>
</dbReference>
<reference evidence="6" key="2">
    <citation type="journal article" date="2022" name="Nat. Microbiol.">
        <title>A closed Candidatus Odinarchaeum chromosome exposes Asgard archaeal viruses.</title>
        <authorList>
            <person name="Tamarit D."/>
            <person name="Caceres E.F."/>
            <person name="Krupovic M."/>
            <person name="Nijland R."/>
            <person name="Eme L."/>
            <person name="Robinson N.P."/>
            <person name="Ettema T.J.G."/>
        </authorList>
    </citation>
    <scope>NUCLEOTIDE SEQUENCE</scope>
    <source>
        <strain evidence="6">LCB_4</strain>
    </source>
</reference>
<dbReference type="GO" id="GO:0003824">
    <property type="term" value="F:catalytic activity"/>
    <property type="evidence" value="ECO:0007669"/>
    <property type="project" value="InterPro"/>
</dbReference>
<keyword evidence="3" id="KW-0408">Iron</keyword>
<dbReference type="InterPro" id="IPR058240">
    <property type="entry name" value="rSAM_sf"/>
</dbReference>
<evidence type="ECO:0000256" key="4">
    <source>
        <dbReference type="ARBA" id="ARBA00023014"/>
    </source>
</evidence>
<organism evidence="6 7">
    <name type="scientific">Odinarchaeota yellowstonii (strain LCB_4)</name>
    <dbReference type="NCBI Taxonomy" id="1841599"/>
    <lineage>
        <taxon>Archaea</taxon>
        <taxon>Promethearchaeati</taxon>
        <taxon>Candidatus Odinarchaeota</taxon>
        <taxon>Candidatus Odinarchaeia</taxon>
        <taxon>Candidatus Odinarchaeales</taxon>
        <taxon>Candidatus Odinarchaeaceae</taxon>
        <taxon>Candidatus Odinarchaeum</taxon>
    </lineage>
</organism>
<evidence type="ECO:0000256" key="3">
    <source>
        <dbReference type="ARBA" id="ARBA00023004"/>
    </source>
</evidence>
<dbReference type="GO" id="GO:0051536">
    <property type="term" value="F:iron-sulfur cluster binding"/>
    <property type="evidence" value="ECO:0007669"/>
    <property type="project" value="UniProtKB-KW"/>
</dbReference>